<reference evidence="5 6" key="1">
    <citation type="submission" date="2016-10" db="EMBL/GenBank/DDBJ databases">
        <authorList>
            <person name="de Groot N.N."/>
        </authorList>
    </citation>
    <scope>NUCLEOTIDE SEQUENCE [LARGE SCALE GENOMIC DNA]</scope>
    <source>
        <strain evidence="5 6">S137</strain>
    </source>
</reference>
<dbReference type="OrthoDB" id="9811611at2"/>
<comment type="similarity">
    <text evidence="1">Belongs to the type-I restriction system S methylase family.</text>
</comment>
<dbReference type="GO" id="GO:0009307">
    <property type="term" value="P:DNA restriction-modification system"/>
    <property type="evidence" value="ECO:0007669"/>
    <property type="project" value="UniProtKB-KW"/>
</dbReference>
<evidence type="ECO:0000259" key="4">
    <source>
        <dbReference type="Pfam" id="PF01420"/>
    </source>
</evidence>
<dbReference type="Proteomes" id="UP000182412">
    <property type="component" value="Unassembled WGS sequence"/>
</dbReference>
<proteinExistence type="inferred from homology"/>
<dbReference type="RefSeq" id="WP_074572388.1">
    <property type="nucleotide sequence ID" value="NZ_FNJQ01000017.1"/>
</dbReference>
<dbReference type="PANTHER" id="PTHR30408">
    <property type="entry name" value="TYPE-1 RESTRICTION ENZYME ECOKI SPECIFICITY PROTEIN"/>
    <property type="match status" value="1"/>
</dbReference>
<feature type="domain" description="Type I restriction modification DNA specificity" evidence="4">
    <location>
        <begin position="3"/>
        <end position="180"/>
    </location>
</feature>
<keyword evidence="2" id="KW-0680">Restriction system</keyword>
<dbReference type="InterPro" id="IPR000055">
    <property type="entry name" value="Restrct_endonuc_typeI_TRD"/>
</dbReference>
<evidence type="ECO:0000313" key="5">
    <source>
        <dbReference type="EMBL" id="SDP39970.1"/>
    </source>
</evidence>
<dbReference type="SUPFAM" id="SSF116734">
    <property type="entry name" value="DNA methylase specificity domain"/>
    <property type="match status" value="2"/>
</dbReference>
<dbReference type="PANTHER" id="PTHR30408:SF13">
    <property type="entry name" value="TYPE I RESTRICTION ENZYME HINDI SPECIFICITY SUBUNIT"/>
    <property type="match status" value="1"/>
</dbReference>
<evidence type="ECO:0000256" key="1">
    <source>
        <dbReference type="ARBA" id="ARBA00010923"/>
    </source>
</evidence>
<gene>
    <name evidence="5" type="ORF">SAMN05216366_11724</name>
</gene>
<dbReference type="EMBL" id="FNJQ01000017">
    <property type="protein sequence ID" value="SDP39970.1"/>
    <property type="molecule type" value="Genomic_DNA"/>
</dbReference>
<dbReference type="Gene3D" id="1.10.287.1120">
    <property type="entry name" value="Bipartite methylase S protein"/>
    <property type="match status" value="1"/>
</dbReference>
<dbReference type="GO" id="GO:0003677">
    <property type="term" value="F:DNA binding"/>
    <property type="evidence" value="ECO:0007669"/>
    <property type="project" value="UniProtKB-KW"/>
</dbReference>
<organism evidence="5 6">
    <name type="scientific">Selenomonas ruminantium</name>
    <dbReference type="NCBI Taxonomy" id="971"/>
    <lineage>
        <taxon>Bacteria</taxon>
        <taxon>Bacillati</taxon>
        <taxon>Bacillota</taxon>
        <taxon>Negativicutes</taxon>
        <taxon>Selenomonadales</taxon>
        <taxon>Selenomonadaceae</taxon>
        <taxon>Selenomonas</taxon>
    </lineage>
</organism>
<evidence type="ECO:0000256" key="3">
    <source>
        <dbReference type="ARBA" id="ARBA00023125"/>
    </source>
</evidence>
<dbReference type="AlphaFoldDB" id="A0A1H0SE23"/>
<dbReference type="InterPro" id="IPR052021">
    <property type="entry name" value="Type-I_RS_S_subunit"/>
</dbReference>
<dbReference type="Pfam" id="PF01420">
    <property type="entry name" value="Methylase_S"/>
    <property type="match status" value="1"/>
</dbReference>
<dbReference type="InterPro" id="IPR044946">
    <property type="entry name" value="Restrct_endonuc_typeI_TRD_sf"/>
</dbReference>
<evidence type="ECO:0000256" key="2">
    <source>
        <dbReference type="ARBA" id="ARBA00022747"/>
    </source>
</evidence>
<dbReference type="CDD" id="cd17256">
    <property type="entry name" value="RMtype1_S_EcoJA65PI-TRD1-CR1_like"/>
    <property type="match status" value="1"/>
</dbReference>
<accession>A0A1H0SE23</accession>
<evidence type="ECO:0000313" key="6">
    <source>
        <dbReference type="Proteomes" id="UP000182412"/>
    </source>
</evidence>
<protein>
    <submittedName>
        <fullName evidence="5">Type I restriction enzyme, S subunit</fullName>
    </submittedName>
</protein>
<sequence>MKCKLKDVCTKIGSGSTPRGGKDAYCSKGISLIRSQNVLDYSFSELGLAFINEEQAKKLSNVVVEKNDILLNITGDSVARACKVDNSKLPARVNQHVCIIRPNESVVLSSYILYYLQLNKEYLLQLAAGGATRKALTKDMISNMEIDIPNLENQRKIISILDDIQDKIEVNTHINKNLEEQAQAIFKSWFVDSVERYAWDTGCFSDIIETTLGGDWGKEKPIGNHTEMVYCIRGADIPDVRSGNKGKMPTRYILPKNYASKHLVAGDIVIEISGGSPTQSTGRATAISQSLLDRYDKGLVCTNFCRAIKPMKGYSMFVYYYWQYLYELNTFFSYENGTTGIKNLDLNGFLSSEEIVLPPITLVKEFDIICQEYFNIIFSNGLENEKLAMLRDTLLPRLMSGEIDVSSIET</sequence>
<name>A0A1H0SE23_SELRU</name>
<dbReference type="Gene3D" id="3.90.220.20">
    <property type="entry name" value="DNA methylase specificity domains"/>
    <property type="match status" value="2"/>
</dbReference>
<keyword evidence="3" id="KW-0238">DNA-binding</keyword>